<gene>
    <name evidence="2" type="ORF">ACCQ41_00330</name>
</gene>
<feature type="compositionally biased region" description="Basic and acidic residues" evidence="1">
    <location>
        <begin position="43"/>
        <end position="55"/>
    </location>
</feature>
<proteinExistence type="predicted"/>
<dbReference type="Proteomes" id="UP001637996">
    <property type="component" value="Unassembled WGS sequence"/>
</dbReference>
<comment type="caution">
    <text evidence="2">The sequence shown here is derived from an EMBL/GenBank/DDBJ whole genome shotgun (WGS) entry which is preliminary data.</text>
</comment>
<evidence type="ECO:0000256" key="1">
    <source>
        <dbReference type="SAM" id="MobiDB-lite"/>
    </source>
</evidence>
<sequence>MKKILAILLSAVLIIGFINYRENNRPKSNANNDQQIEDALNDKVNKSTSEIDRQDNNVGSQKSDIENNDLSTGIEYVKNNDFNNLSDDEKAKIYALVSDGLKQMGYDTDDFTYEDLNNIYDACQEYIIENNVDADSLSLVDQAKLYNILKSYIQNDN</sequence>
<reference evidence="2 3" key="1">
    <citation type="journal article" date="2025" name="Anaerobe">
        <title>Description of Anaerococcus kampingiae sp. nov., Anaerococcus groningensis sp. nov., Anaerococcus martiniensis sp. nov., and Anaerococcus cruorum sp. nov., isolated from human clinical specimens.</title>
        <authorList>
            <person name="Boiten K.E."/>
            <person name="Meijer J."/>
            <person name="van Wezel E.M."/>
            <person name="Veloo A.C.M."/>
        </authorList>
    </citation>
    <scope>NUCLEOTIDE SEQUENCE [LARGE SCALE GENOMIC DNA]</scope>
    <source>
        <strain evidence="2 3">ENR0831</strain>
    </source>
</reference>
<name>A0ABW9M730_9FIRM</name>
<evidence type="ECO:0000313" key="3">
    <source>
        <dbReference type="Proteomes" id="UP001637996"/>
    </source>
</evidence>
<accession>A0ABW9M730</accession>
<keyword evidence="3" id="KW-1185">Reference proteome</keyword>
<feature type="region of interest" description="Disordered" evidence="1">
    <location>
        <begin position="43"/>
        <end position="66"/>
    </location>
</feature>
<protein>
    <submittedName>
        <fullName evidence="2">Uncharacterized protein</fullName>
    </submittedName>
</protein>
<organism evidence="2 3">
    <name type="scientific">Anaerococcus martiniensis</name>
    <dbReference type="NCBI Taxonomy" id="3115615"/>
    <lineage>
        <taxon>Bacteria</taxon>
        <taxon>Bacillati</taxon>
        <taxon>Bacillota</taxon>
        <taxon>Tissierellia</taxon>
        <taxon>Tissierellales</taxon>
        <taxon>Peptoniphilaceae</taxon>
        <taxon>Anaerococcus</taxon>
    </lineage>
</organism>
<dbReference type="RefSeq" id="WP_410030499.1">
    <property type="nucleotide sequence ID" value="NZ_JBGMEI010000001.1"/>
</dbReference>
<evidence type="ECO:0000313" key="2">
    <source>
        <dbReference type="EMBL" id="MFO3664708.1"/>
    </source>
</evidence>
<dbReference type="EMBL" id="JBGMEI010000001">
    <property type="protein sequence ID" value="MFO3664708.1"/>
    <property type="molecule type" value="Genomic_DNA"/>
</dbReference>